<feature type="domain" description="NERD" evidence="1">
    <location>
        <begin position="41"/>
        <end position="157"/>
    </location>
</feature>
<dbReference type="Proteomes" id="UP000077412">
    <property type="component" value="Chromosome"/>
</dbReference>
<dbReference type="STRING" id="255247.ABE41_017830"/>
<dbReference type="Pfam" id="PF08378">
    <property type="entry name" value="NERD"/>
    <property type="match status" value="1"/>
</dbReference>
<keyword evidence="3" id="KW-1185">Reference proteome</keyword>
<evidence type="ECO:0000313" key="2">
    <source>
        <dbReference type="EMBL" id="ANX13875.1"/>
    </source>
</evidence>
<protein>
    <recommendedName>
        <fullName evidence="1">NERD domain-containing protein</fullName>
    </recommendedName>
</protein>
<sequence>MIVKEAAESIKIKKLRLLHKRFSPDHPAEKEIEGELMRSIAGYKGEKSLDFHLDLLPKEETHIFHDLRLPFGSSHFQIDILILTPSFFLIIEVKHISGTLIFDQEFHQLIRTYKDTEETFSDPISQLYRQTHLFKEWLNLHKFPILPIESLVIISNPNSKIMSIPKNMNISKFVTHSANLLARFHAYQKNYPIEIITKKDIKKLSRLLLKHHNQTDQDLFKKFNISADDLIKGVSCPECFKIPMIRARRKWFCPNCGHYCSNAHIETLKEYALLISPTLPIHDCCDFLQISSRHLAKHLLNDLNISATKIGKYKVFHLNELN</sequence>
<dbReference type="InterPro" id="IPR011528">
    <property type="entry name" value="NERD"/>
</dbReference>
<dbReference type="KEGG" id="far:ABE41_017830"/>
<gene>
    <name evidence="2" type="ORF">ABE41_017830</name>
</gene>
<accession>A0A1B1Z8W2</accession>
<name>A0A1B1Z8W2_9BACL</name>
<evidence type="ECO:0000313" key="3">
    <source>
        <dbReference type="Proteomes" id="UP000077412"/>
    </source>
</evidence>
<reference evidence="2 3" key="1">
    <citation type="submission" date="2016-08" db="EMBL/GenBank/DDBJ databases">
        <title>Complete genome sequence of Fictibacillus arsenicus G25-54, a strain with toxicity to nematodes and a potential arsenic-resistance activity.</title>
        <authorList>
            <person name="Zheng Z."/>
        </authorList>
    </citation>
    <scope>NUCLEOTIDE SEQUENCE [LARGE SCALE GENOMIC DNA]</scope>
    <source>
        <strain evidence="2 3">G25-54</strain>
    </source>
</reference>
<proteinExistence type="predicted"/>
<dbReference type="EMBL" id="CP016761">
    <property type="protein sequence ID" value="ANX13875.1"/>
    <property type="molecule type" value="Genomic_DNA"/>
</dbReference>
<evidence type="ECO:0000259" key="1">
    <source>
        <dbReference type="PROSITE" id="PS50965"/>
    </source>
</evidence>
<dbReference type="PROSITE" id="PS50965">
    <property type="entry name" value="NERD"/>
    <property type="match status" value="1"/>
</dbReference>
<dbReference type="AlphaFoldDB" id="A0A1B1Z8W2"/>
<dbReference type="RefSeq" id="WP_066293288.1">
    <property type="nucleotide sequence ID" value="NZ_CP016761.1"/>
</dbReference>
<organism evidence="2 3">
    <name type="scientific">Fictibacillus arsenicus</name>
    <dbReference type="NCBI Taxonomy" id="255247"/>
    <lineage>
        <taxon>Bacteria</taxon>
        <taxon>Bacillati</taxon>
        <taxon>Bacillota</taxon>
        <taxon>Bacilli</taxon>
        <taxon>Bacillales</taxon>
        <taxon>Fictibacillaceae</taxon>
        <taxon>Fictibacillus</taxon>
    </lineage>
</organism>